<reference evidence="1" key="1">
    <citation type="journal article" date="2021" name="Nat. Commun.">
        <title>Genomic analyses provide insights into spinach domestication and the genetic basis of agronomic traits.</title>
        <authorList>
            <person name="Cai X."/>
            <person name="Sun X."/>
            <person name="Xu C."/>
            <person name="Sun H."/>
            <person name="Wang X."/>
            <person name="Ge C."/>
            <person name="Zhang Z."/>
            <person name="Wang Q."/>
            <person name="Fei Z."/>
            <person name="Jiao C."/>
            <person name="Wang Q."/>
        </authorList>
    </citation>
    <scope>NUCLEOTIDE SEQUENCE [LARGE SCALE GENOMIC DNA]</scope>
    <source>
        <strain evidence="1">cv. Varoflay</strain>
    </source>
</reference>
<evidence type="ECO:0008006" key="3">
    <source>
        <dbReference type="Google" id="ProtNLM"/>
    </source>
</evidence>
<dbReference type="PANTHER" id="PTHR33710">
    <property type="entry name" value="BNAC02G09200D PROTEIN"/>
    <property type="match status" value="1"/>
</dbReference>
<dbReference type="GeneID" id="130471576"/>
<dbReference type="RefSeq" id="XP_056697756.1">
    <property type="nucleotide sequence ID" value="XM_056841778.1"/>
</dbReference>
<dbReference type="SUPFAM" id="SSF56219">
    <property type="entry name" value="DNase I-like"/>
    <property type="match status" value="1"/>
</dbReference>
<keyword evidence="1" id="KW-1185">Reference proteome</keyword>
<proteinExistence type="predicted"/>
<dbReference type="Proteomes" id="UP000813463">
    <property type="component" value="Chromosome 4"/>
</dbReference>
<dbReference type="InterPro" id="IPR036691">
    <property type="entry name" value="Endo/exonu/phosph_ase_sf"/>
</dbReference>
<reference evidence="2" key="2">
    <citation type="submission" date="2025-08" db="UniProtKB">
        <authorList>
            <consortium name="RefSeq"/>
        </authorList>
    </citation>
    <scope>IDENTIFICATION</scope>
    <source>
        <tissue evidence="2">Leaf</tissue>
    </source>
</reference>
<dbReference type="PANTHER" id="PTHR33710:SF80">
    <property type="entry name" value="ENDONUCLEASE_EXONUCLEASE_PHOSPHATASE"/>
    <property type="match status" value="1"/>
</dbReference>
<evidence type="ECO:0000313" key="2">
    <source>
        <dbReference type="RefSeq" id="XP_056697756.1"/>
    </source>
</evidence>
<dbReference type="Gene3D" id="3.60.10.10">
    <property type="entry name" value="Endonuclease/exonuclease/phosphatase"/>
    <property type="match status" value="1"/>
</dbReference>
<gene>
    <name evidence="2" type="primary">LOC130471576</name>
</gene>
<name>A0ABM3RQ58_SPIOL</name>
<evidence type="ECO:0000313" key="1">
    <source>
        <dbReference type="Proteomes" id="UP000813463"/>
    </source>
</evidence>
<accession>A0ABM3RQ58</accession>
<organism evidence="1 2">
    <name type="scientific">Spinacia oleracea</name>
    <name type="common">Spinach</name>
    <dbReference type="NCBI Taxonomy" id="3562"/>
    <lineage>
        <taxon>Eukaryota</taxon>
        <taxon>Viridiplantae</taxon>
        <taxon>Streptophyta</taxon>
        <taxon>Embryophyta</taxon>
        <taxon>Tracheophyta</taxon>
        <taxon>Spermatophyta</taxon>
        <taxon>Magnoliopsida</taxon>
        <taxon>eudicotyledons</taxon>
        <taxon>Gunneridae</taxon>
        <taxon>Pentapetalae</taxon>
        <taxon>Caryophyllales</taxon>
        <taxon>Chenopodiaceae</taxon>
        <taxon>Chenopodioideae</taxon>
        <taxon>Anserineae</taxon>
        <taxon>Spinacia</taxon>
    </lineage>
</organism>
<sequence>MGDFNSILYYDDRRNGSIVTNFETRDFEACIDSAALSKLKSCGHFYSWSNKGQGDLRISSRIGRAFGNAGWQLGFTDAVVNYLNLGFSDHSPLLMTCNVNLINGGGHLSSSIIWKTTPISCRLFKHGGKLTFMFAKLEEGIESIREELGTIQSQLAVNYTDVDLQGAEKDYTNKLKKFLHVQEFAHRKKSRIKWLQAGDSNSKFFFGAMKERQARNSIDVLYDNTGKKLTAMQEIKGEISEFYKSLIGTVAPTLIRIDVNIVRMQGVIGDVINTSHAGFIPGRAISDNSLFPCELVKCYSRKYVCPKCMIKLDLKKAYDSLE</sequence>
<protein>
    <recommendedName>
        <fullName evidence="3">Endonuclease/exonuclease/phosphatase domain-containing protein</fullName>
    </recommendedName>
</protein>